<organism evidence="1 2">
    <name type="scientific">Chitinophaga costaii</name>
    <dbReference type="NCBI Taxonomy" id="1335309"/>
    <lineage>
        <taxon>Bacteria</taxon>
        <taxon>Pseudomonadati</taxon>
        <taxon>Bacteroidota</taxon>
        <taxon>Chitinophagia</taxon>
        <taxon>Chitinophagales</taxon>
        <taxon>Chitinophagaceae</taxon>
        <taxon>Chitinophaga</taxon>
    </lineage>
</organism>
<dbReference type="Proteomes" id="UP000242818">
    <property type="component" value="Unassembled WGS sequence"/>
</dbReference>
<sequence length="103" mass="11834">MDVTFYQLFKTCELMMTYELAAYIFSADIPAQHGFEFEFMVVPMFESYWDARTDANFLPVLNSVFSIRPDATHTFNVPQQHAANLPTGSLEGPLMHPVYFTPE</sequence>
<gene>
    <name evidence="1" type="ORF">GA0116948_105293</name>
</gene>
<accession>A0A1C4DIH8</accession>
<protein>
    <submittedName>
        <fullName evidence="1">Uncharacterized protein</fullName>
    </submittedName>
</protein>
<evidence type="ECO:0000313" key="2">
    <source>
        <dbReference type="Proteomes" id="UP000242818"/>
    </source>
</evidence>
<dbReference type="EMBL" id="FMAR01000005">
    <property type="protein sequence ID" value="SCC31167.1"/>
    <property type="molecule type" value="Genomic_DNA"/>
</dbReference>
<evidence type="ECO:0000313" key="1">
    <source>
        <dbReference type="EMBL" id="SCC31167.1"/>
    </source>
</evidence>
<dbReference type="OrthoDB" id="7391526at2"/>
<keyword evidence="2" id="KW-1185">Reference proteome</keyword>
<dbReference type="RefSeq" id="WP_123891765.1">
    <property type="nucleotide sequence ID" value="NZ_FMAR01000005.1"/>
</dbReference>
<dbReference type="STRING" id="1335309.GA0116948_105293"/>
<dbReference type="AlphaFoldDB" id="A0A1C4DIH8"/>
<proteinExistence type="predicted"/>
<reference evidence="1 2" key="1">
    <citation type="submission" date="2016-08" db="EMBL/GenBank/DDBJ databases">
        <authorList>
            <person name="Seilhamer J.J."/>
        </authorList>
    </citation>
    <scope>NUCLEOTIDE SEQUENCE [LARGE SCALE GENOMIC DNA]</scope>
    <source>
        <strain evidence="1 2">A37T2</strain>
    </source>
</reference>
<name>A0A1C4DIH8_9BACT</name>